<feature type="region of interest" description="Disordered" evidence="1">
    <location>
        <begin position="91"/>
        <end position="127"/>
    </location>
</feature>
<dbReference type="EMBL" id="KN838601">
    <property type="protein sequence ID" value="KIK01809.1"/>
    <property type="molecule type" value="Genomic_DNA"/>
</dbReference>
<dbReference type="AlphaFoldDB" id="A0A0C9XJX8"/>
<organism evidence="2 3">
    <name type="scientific">Laccaria amethystina LaAM-08-1</name>
    <dbReference type="NCBI Taxonomy" id="1095629"/>
    <lineage>
        <taxon>Eukaryota</taxon>
        <taxon>Fungi</taxon>
        <taxon>Dikarya</taxon>
        <taxon>Basidiomycota</taxon>
        <taxon>Agaricomycotina</taxon>
        <taxon>Agaricomycetes</taxon>
        <taxon>Agaricomycetidae</taxon>
        <taxon>Agaricales</taxon>
        <taxon>Agaricineae</taxon>
        <taxon>Hydnangiaceae</taxon>
        <taxon>Laccaria</taxon>
    </lineage>
</organism>
<reference evidence="3" key="2">
    <citation type="submission" date="2015-01" db="EMBL/GenBank/DDBJ databases">
        <title>Evolutionary Origins and Diversification of the Mycorrhizal Mutualists.</title>
        <authorList>
            <consortium name="DOE Joint Genome Institute"/>
            <consortium name="Mycorrhizal Genomics Consortium"/>
            <person name="Kohler A."/>
            <person name="Kuo A."/>
            <person name="Nagy L.G."/>
            <person name="Floudas D."/>
            <person name="Copeland A."/>
            <person name="Barry K.W."/>
            <person name="Cichocki N."/>
            <person name="Veneault-Fourrey C."/>
            <person name="LaButti K."/>
            <person name="Lindquist E.A."/>
            <person name="Lipzen A."/>
            <person name="Lundell T."/>
            <person name="Morin E."/>
            <person name="Murat C."/>
            <person name="Riley R."/>
            <person name="Ohm R."/>
            <person name="Sun H."/>
            <person name="Tunlid A."/>
            <person name="Henrissat B."/>
            <person name="Grigoriev I.V."/>
            <person name="Hibbett D.S."/>
            <person name="Martin F."/>
        </authorList>
    </citation>
    <scope>NUCLEOTIDE SEQUENCE [LARGE SCALE GENOMIC DNA]</scope>
    <source>
        <strain evidence="3">LaAM-08-1</strain>
    </source>
</reference>
<gene>
    <name evidence="2" type="ORF">K443DRAFT_548158</name>
</gene>
<sequence>MTYELADSRWLKAEPYPAAFASLKSTAAKNGEFHGFMLSVSIGARTSDDLILLLVTLISPIAMNDQTQFLACFQQVLFSCLRRVPFFQVPPSDPSRISSSRPHLPPITNIKLGPHLPPRTRSFQGSEPLRLRLSSRFNESPQTRLRS</sequence>
<proteinExistence type="predicted"/>
<protein>
    <submittedName>
        <fullName evidence="2">Uncharacterized protein</fullName>
    </submittedName>
</protein>
<dbReference type="HOGENOM" id="CLU_1768403_0_0_1"/>
<reference evidence="2 3" key="1">
    <citation type="submission" date="2014-04" db="EMBL/GenBank/DDBJ databases">
        <authorList>
            <consortium name="DOE Joint Genome Institute"/>
            <person name="Kuo A."/>
            <person name="Kohler A."/>
            <person name="Nagy L.G."/>
            <person name="Floudas D."/>
            <person name="Copeland A."/>
            <person name="Barry K.W."/>
            <person name="Cichocki N."/>
            <person name="Veneault-Fourrey C."/>
            <person name="LaButti K."/>
            <person name="Lindquist E.A."/>
            <person name="Lipzen A."/>
            <person name="Lundell T."/>
            <person name="Morin E."/>
            <person name="Murat C."/>
            <person name="Sun H."/>
            <person name="Tunlid A."/>
            <person name="Henrissat B."/>
            <person name="Grigoriev I.V."/>
            <person name="Hibbett D.S."/>
            <person name="Martin F."/>
            <person name="Nordberg H.P."/>
            <person name="Cantor M.N."/>
            <person name="Hua S.X."/>
        </authorList>
    </citation>
    <scope>NUCLEOTIDE SEQUENCE [LARGE SCALE GENOMIC DNA]</scope>
    <source>
        <strain evidence="2 3">LaAM-08-1</strain>
    </source>
</reference>
<evidence type="ECO:0000313" key="2">
    <source>
        <dbReference type="EMBL" id="KIK01809.1"/>
    </source>
</evidence>
<accession>A0A0C9XJX8</accession>
<name>A0A0C9XJX8_9AGAR</name>
<dbReference type="Proteomes" id="UP000054477">
    <property type="component" value="Unassembled WGS sequence"/>
</dbReference>
<evidence type="ECO:0000256" key="1">
    <source>
        <dbReference type="SAM" id="MobiDB-lite"/>
    </source>
</evidence>
<keyword evidence="3" id="KW-1185">Reference proteome</keyword>
<evidence type="ECO:0000313" key="3">
    <source>
        <dbReference type="Proteomes" id="UP000054477"/>
    </source>
</evidence>